<evidence type="ECO:0000256" key="2">
    <source>
        <dbReference type="SAM" id="MobiDB-lite"/>
    </source>
</evidence>
<protein>
    <recommendedName>
        <fullName evidence="3">RING-type domain-containing protein</fullName>
    </recommendedName>
</protein>
<dbReference type="SUPFAM" id="SSF57850">
    <property type="entry name" value="RING/U-box"/>
    <property type="match status" value="1"/>
</dbReference>
<keyword evidence="1" id="KW-0863">Zinc-finger</keyword>
<dbReference type="CDD" id="cd16647">
    <property type="entry name" value="mRING-HC-C3HC5_NEU1"/>
    <property type="match status" value="1"/>
</dbReference>
<dbReference type="GO" id="GO:0008270">
    <property type="term" value="F:zinc ion binding"/>
    <property type="evidence" value="ECO:0007669"/>
    <property type="project" value="UniProtKB-KW"/>
</dbReference>
<dbReference type="PANTHER" id="PTHR46519">
    <property type="entry name" value="RING/U-BOX SUPERFAMILY PROTEIN"/>
    <property type="match status" value="1"/>
</dbReference>
<dbReference type="EMBL" id="HBIB01009778">
    <property type="protein sequence ID" value="CAE0244017.1"/>
    <property type="molecule type" value="Transcribed_RNA"/>
</dbReference>
<keyword evidence="1" id="KW-0479">Metal-binding</keyword>
<sequence length="575" mass="63154">MAAEANSPPSVPATPPFVEEEAQKHTVDDSSARFYQNLALSLTRELAALRRSGMVSKASTGDASKAVSHACEKRMTKEELAAYRPPLYQRHSRTSSTSSSTHNEKDSEELARDESAAEVAMEAARLFDQLLHPSGGSERLPLNRPPKNSTSSRSIVSAEVSLGGEEEEKGRETSERRRRAASGSSSASLSSLASNEQYVVMDSLPQQLARAMLVQRMGGGHQSAAQNQGEGSSVDIEELRSQRRVSSLRRNNAFISELTAVWSGAPARVGMGSSRVQQRPRPVRHEDGVRVEQLVDDFPSPQAYLLDTSQEVEILLRSQIVQSFLSSDRRPVLENHLRHRLQNIESGGQRPVAPQRRRQRPAPAFPQGIREEGPEEEGPVHVGFDAVRRNYRAPSSDGVIRELLSAVQELRLSVQTLTSSLNVIDRTSHAAFEGVLEVQRSIAQDIAPRLNEIQSQSQSQFANDKPAKLVTAARIGDPVQTGRRGREAVPSSARTGGDLPFPRSIYAQEEESTENGEEEKHSMCVVCMEKESNTVFYKCGHLCTCSLCALALKTSNPVCPMCRANIVDIVRVFDK</sequence>
<feature type="compositionally biased region" description="Basic and acidic residues" evidence="2">
    <location>
        <begin position="102"/>
        <end position="115"/>
    </location>
</feature>
<feature type="region of interest" description="Disordered" evidence="2">
    <location>
        <begin position="1"/>
        <end position="29"/>
    </location>
</feature>
<dbReference type="InterPro" id="IPR013083">
    <property type="entry name" value="Znf_RING/FYVE/PHD"/>
</dbReference>
<dbReference type="Pfam" id="PF13920">
    <property type="entry name" value="zf-C3HC4_3"/>
    <property type="match status" value="1"/>
</dbReference>
<feature type="compositionally biased region" description="Polar residues" evidence="2">
    <location>
        <begin position="146"/>
        <end position="155"/>
    </location>
</feature>
<dbReference type="InterPro" id="IPR001841">
    <property type="entry name" value="Znf_RING"/>
</dbReference>
<name>A0A7S3D1V9_9EUKA</name>
<reference evidence="4" key="1">
    <citation type="submission" date="2021-01" db="EMBL/GenBank/DDBJ databases">
        <authorList>
            <person name="Corre E."/>
            <person name="Pelletier E."/>
            <person name="Niang G."/>
            <person name="Scheremetjew M."/>
            <person name="Finn R."/>
            <person name="Kale V."/>
            <person name="Holt S."/>
            <person name="Cochrane G."/>
            <person name="Meng A."/>
            <person name="Brown T."/>
            <person name="Cohen L."/>
        </authorList>
    </citation>
    <scope>NUCLEOTIDE SEQUENCE</scope>
    <source>
        <strain evidence="4">NIES-2562</strain>
    </source>
</reference>
<feature type="region of interest" description="Disordered" evidence="2">
    <location>
        <begin position="340"/>
        <end position="381"/>
    </location>
</feature>
<keyword evidence="1" id="KW-0862">Zinc</keyword>
<feature type="region of interest" description="Disordered" evidence="2">
    <location>
        <begin position="53"/>
        <end position="72"/>
    </location>
</feature>
<feature type="region of interest" description="Disordered" evidence="2">
    <location>
        <begin position="77"/>
        <end position="117"/>
    </location>
</feature>
<evidence type="ECO:0000256" key="1">
    <source>
        <dbReference type="PROSITE-ProRule" id="PRU00175"/>
    </source>
</evidence>
<proteinExistence type="predicted"/>
<dbReference type="PANTHER" id="PTHR46519:SF2">
    <property type="entry name" value="RING_U-BOX SUPERFAMILY PROTEIN"/>
    <property type="match status" value="1"/>
</dbReference>
<dbReference type="Gene3D" id="3.30.40.10">
    <property type="entry name" value="Zinc/RING finger domain, C3HC4 (zinc finger)"/>
    <property type="match status" value="1"/>
</dbReference>
<dbReference type="PROSITE" id="PS50089">
    <property type="entry name" value="ZF_RING_2"/>
    <property type="match status" value="1"/>
</dbReference>
<feature type="domain" description="RING-type" evidence="3">
    <location>
        <begin position="524"/>
        <end position="563"/>
    </location>
</feature>
<accession>A0A7S3D1V9</accession>
<evidence type="ECO:0000313" key="4">
    <source>
        <dbReference type="EMBL" id="CAE0244017.1"/>
    </source>
</evidence>
<feature type="region of interest" description="Disordered" evidence="2">
    <location>
        <begin position="132"/>
        <end position="192"/>
    </location>
</feature>
<feature type="region of interest" description="Disordered" evidence="2">
    <location>
        <begin position="479"/>
        <end position="504"/>
    </location>
</feature>
<dbReference type="SMART" id="SM00184">
    <property type="entry name" value="RING"/>
    <property type="match status" value="1"/>
</dbReference>
<dbReference type="AlphaFoldDB" id="A0A7S3D1V9"/>
<organism evidence="4">
    <name type="scientific">Palpitomonas bilix</name>
    <dbReference type="NCBI Taxonomy" id="652834"/>
    <lineage>
        <taxon>Eukaryota</taxon>
        <taxon>Eukaryota incertae sedis</taxon>
    </lineage>
</organism>
<gene>
    <name evidence="4" type="ORF">PBIL07802_LOCUS6192</name>
</gene>
<evidence type="ECO:0000259" key="3">
    <source>
        <dbReference type="PROSITE" id="PS50089"/>
    </source>
</evidence>
<feature type="compositionally biased region" description="Low complexity" evidence="2">
    <location>
        <begin position="181"/>
        <end position="192"/>
    </location>
</feature>